<dbReference type="InterPro" id="IPR000873">
    <property type="entry name" value="AMP-dep_synth/lig_dom"/>
</dbReference>
<dbReference type="PANTHER" id="PTHR43201">
    <property type="entry name" value="ACYL-COA SYNTHETASE"/>
    <property type="match status" value="1"/>
</dbReference>
<comment type="caution">
    <text evidence="5">The sequence shown here is derived from an EMBL/GenBank/DDBJ whole genome shotgun (WGS) entry which is preliminary data.</text>
</comment>
<dbReference type="SUPFAM" id="SSF56801">
    <property type="entry name" value="Acetyl-CoA synthetase-like"/>
    <property type="match status" value="1"/>
</dbReference>
<reference evidence="5 6" key="1">
    <citation type="submission" date="2020-04" db="EMBL/GenBank/DDBJ databases">
        <title>MicrobeNet Type strains.</title>
        <authorList>
            <person name="Nicholson A.C."/>
        </authorList>
    </citation>
    <scope>NUCLEOTIDE SEQUENCE [LARGE SCALE GENOMIC DNA]</scope>
    <source>
        <strain evidence="5 6">JCM 3332</strain>
    </source>
</reference>
<keyword evidence="6" id="KW-1185">Reference proteome</keyword>
<organism evidence="5 6">
    <name type="scientific">Nocardia flavorosea</name>
    <dbReference type="NCBI Taxonomy" id="53429"/>
    <lineage>
        <taxon>Bacteria</taxon>
        <taxon>Bacillati</taxon>
        <taxon>Actinomycetota</taxon>
        <taxon>Actinomycetes</taxon>
        <taxon>Mycobacteriales</taxon>
        <taxon>Nocardiaceae</taxon>
        <taxon>Nocardia</taxon>
    </lineage>
</organism>
<evidence type="ECO:0000259" key="3">
    <source>
        <dbReference type="Pfam" id="PF00501"/>
    </source>
</evidence>
<feature type="domain" description="AMP-dependent synthetase/ligase" evidence="3">
    <location>
        <begin position="56"/>
        <end position="421"/>
    </location>
</feature>
<protein>
    <submittedName>
        <fullName evidence="5">Acyl--CoA ligase</fullName>
    </submittedName>
</protein>
<dbReference type="InterPro" id="IPR042099">
    <property type="entry name" value="ANL_N_sf"/>
</dbReference>
<evidence type="ECO:0000313" key="6">
    <source>
        <dbReference type="Proteomes" id="UP000570678"/>
    </source>
</evidence>
<dbReference type="EMBL" id="JAAXOT010000001">
    <property type="protein sequence ID" value="NKY54833.1"/>
    <property type="molecule type" value="Genomic_DNA"/>
</dbReference>
<dbReference type="Pfam" id="PF00501">
    <property type="entry name" value="AMP-binding"/>
    <property type="match status" value="1"/>
</dbReference>
<dbReference type="Gene3D" id="3.30.300.30">
    <property type="match status" value="1"/>
</dbReference>
<comment type="similarity">
    <text evidence="1">Belongs to the ATP-dependent AMP-binding enzyme family.</text>
</comment>
<feature type="domain" description="AMP-binding enzyme C-terminal" evidence="4">
    <location>
        <begin position="471"/>
        <end position="547"/>
    </location>
</feature>
<dbReference type="AlphaFoldDB" id="A0A846Y6J9"/>
<dbReference type="InterPro" id="IPR025110">
    <property type="entry name" value="AMP-bd_C"/>
</dbReference>
<dbReference type="Gene3D" id="3.40.50.12780">
    <property type="entry name" value="N-terminal domain of ligase-like"/>
    <property type="match status" value="1"/>
</dbReference>
<accession>A0A846Y6J9</accession>
<evidence type="ECO:0000313" key="5">
    <source>
        <dbReference type="EMBL" id="NKY54833.1"/>
    </source>
</evidence>
<gene>
    <name evidence="5" type="ORF">HGA15_01385</name>
</gene>
<evidence type="ECO:0000256" key="1">
    <source>
        <dbReference type="ARBA" id="ARBA00006432"/>
    </source>
</evidence>
<evidence type="ECO:0000259" key="4">
    <source>
        <dbReference type="Pfam" id="PF13193"/>
    </source>
</evidence>
<sequence length="555" mass="60916">MATPATDMQSRIEDIIRRLTGPGGRFEIVTEDVLGAEIPVIRHRSRRVADLLTTSRSWGDRDYLVTTDRRISFTEHLDAVAALAVALRDRYGVRTGDRVAILAANSPEWVMAFWATQSLGAVTVGMNSWWVSREIDYGLQHCRPSVLIVDEKRARLLEGLDTSGVSVLTTENDLPRLITEYARAELPQPEVDEDDPSVILYTSGTSGRPKGALHSQRNLLAVVDYFRFGDAFAAEMSGHDYDDSQPIPLRCLLTSPLFHIASLHNLVVPRLATGSAVVLNQGGFDVETVLRLIERERVTNWGAVPTMAARLLEYDGAENFDLSSLTAFALASAPSSIAFKDRLRERFPFARDALVDSYGLTECSTAIAVATPADLNRSPGTLGRPILTVNLEIRDPHGVQVPDGTEGEVCVRSPFVMLGYWKDEAATAAAITPDRWLRTGDYGVVEGGELRLTGRRSDLILRGGENVYPTEIEQCLDEHPDIAECAVVGVPHADLGQEVAAVVVVAPGATVTAEQLTEFARERLSYFKVPTRWRITTESLPRNATGKLARRAITL</sequence>
<dbReference type="PROSITE" id="PS00455">
    <property type="entry name" value="AMP_BINDING"/>
    <property type="match status" value="1"/>
</dbReference>
<dbReference type="PANTHER" id="PTHR43201:SF5">
    <property type="entry name" value="MEDIUM-CHAIN ACYL-COA LIGASE ACSF2, MITOCHONDRIAL"/>
    <property type="match status" value="1"/>
</dbReference>
<dbReference type="GO" id="GO:0031956">
    <property type="term" value="F:medium-chain fatty acid-CoA ligase activity"/>
    <property type="evidence" value="ECO:0007669"/>
    <property type="project" value="TreeGrafter"/>
</dbReference>
<dbReference type="InterPro" id="IPR045851">
    <property type="entry name" value="AMP-bd_C_sf"/>
</dbReference>
<name>A0A846Y6J9_9NOCA</name>
<dbReference type="Proteomes" id="UP000570678">
    <property type="component" value="Unassembled WGS sequence"/>
</dbReference>
<dbReference type="GO" id="GO:0006631">
    <property type="term" value="P:fatty acid metabolic process"/>
    <property type="evidence" value="ECO:0007669"/>
    <property type="project" value="TreeGrafter"/>
</dbReference>
<keyword evidence="2 5" id="KW-0436">Ligase</keyword>
<proteinExistence type="inferred from homology"/>
<evidence type="ECO:0000256" key="2">
    <source>
        <dbReference type="ARBA" id="ARBA00022598"/>
    </source>
</evidence>
<dbReference type="InterPro" id="IPR020845">
    <property type="entry name" value="AMP-binding_CS"/>
</dbReference>
<dbReference type="RefSeq" id="WP_062970832.1">
    <property type="nucleotide sequence ID" value="NZ_JAAXOT010000001.1"/>
</dbReference>
<dbReference type="Pfam" id="PF13193">
    <property type="entry name" value="AMP-binding_C"/>
    <property type="match status" value="1"/>
</dbReference>